<keyword evidence="4" id="KW-1185">Reference proteome</keyword>
<evidence type="ECO:0000313" key="3">
    <source>
        <dbReference type="EMBL" id="GGQ30105.1"/>
    </source>
</evidence>
<reference evidence="4" key="1">
    <citation type="journal article" date="2019" name="Int. J. Syst. Evol. Microbiol.">
        <title>The Global Catalogue of Microorganisms (GCM) 10K type strain sequencing project: providing services to taxonomists for standard genome sequencing and annotation.</title>
        <authorList>
            <consortium name="The Broad Institute Genomics Platform"/>
            <consortium name="The Broad Institute Genome Sequencing Center for Infectious Disease"/>
            <person name="Wu L."/>
            <person name="Ma J."/>
        </authorList>
    </citation>
    <scope>NUCLEOTIDE SEQUENCE [LARGE SCALE GENOMIC DNA]</scope>
    <source>
        <strain evidence="4">JCM 32306</strain>
    </source>
</reference>
<dbReference type="PANTHER" id="PTHR30121:SF6">
    <property type="entry name" value="SLR6007 PROTEIN"/>
    <property type="match status" value="1"/>
</dbReference>
<protein>
    <recommendedName>
        <fullName evidence="2">Helicase HerA-like C-terminal domain-containing protein</fullName>
    </recommendedName>
</protein>
<feature type="compositionally biased region" description="Basic and acidic residues" evidence="1">
    <location>
        <begin position="247"/>
        <end position="264"/>
    </location>
</feature>
<accession>A0ABQ2RIT6</accession>
<feature type="compositionally biased region" description="Polar residues" evidence="1">
    <location>
        <begin position="265"/>
        <end position="274"/>
    </location>
</feature>
<dbReference type="Proteomes" id="UP000619118">
    <property type="component" value="Unassembled WGS sequence"/>
</dbReference>
<dbReference type="Pfam" id="PF05872">
    <property type="entry name" value="HerA_C"/>
    <property type="match status" value="1"/>
</dbReference>
<feature type="domain" description="Helicase HerA-like C-terminal" evidence="2">
    <location>
        <begin position="10"/>
        <end position="328"/>
    </location>
</feature>
<name>A0ABQ2RIT6_9GAMM</name>
<dbReference type="InterPro" id="IPR033186">
    <property type="entry name" value="HerA_C"/>
</dbReference>
<organism evidence="3 4">
    <name type="scientific">Shewanella litoralis</name>
    <dbReference type="NCBI Taxonomy" id="2282700"/>
    <lineage>
        <taxon>Bacteria</taxon>
        <taxon>Pseudomonadati</taxon>
        <taxon>Pseudomonadota</taxon>
        <taxon>Gammaproteobacteria</taxon>
        <taxon>Alteromonadales</taxon>
        <taxon>Shewanellaceae</taxon>
        <taxon>Shewanella</taxon>
    </lineage>
</organism>
<evidence type="ECO:0000259" key="2">
    <source>
        <dbReference type="Pfam" id="PF05872"/>
    </source>
</evidence>
<evidence type="ECO:0000313" key="4">
    <source>
        <dbReference type="Proteomes" id="UP000619118"/>
    </source>
</evidence>
<feature type="region of interest" description="Disordered" evidence="1">
    <location>
        <begin position="247"/>
        <end position="282"/>
    </location>
</feature>
<dbReference type="EMBL" id="BMQX01000028">
    <property type="protein sequence ID" value="GGQ30105.1"/>
    <property type="molecule type" value="Genomic_DNA"/>
</dbReference>
<sequence length="332" mass="36891">MYRFIKPQYLKRDGGEVFFGEPALELSDIMRVDEQNHGLINILAADKLVLTPNLYASFILWLLSELYENLPEVGDANKPKLAFFIDEAHLLFEDSPDHLLKRIEQIMRLIRSKGIGVYFCSQFPDDIPDAILGQLGNRIQHALRAYTPRDQKSVRAAAETFVANPNLDITAVISSLAVGEALVSTLQDNGVPNMVEHTLISPPRCRMGPITLAERNACRAQSPIGNHYDVAINRESAYERLNQLEQLEKAPDAKPPIEKADSKKSAQTKPSSTKNDSEDDQGNWFSELLFGTKRREGLVQSFSKQAARTVGSQFGKQILRGILGSISGKGGK</sequence>
<gene>
    <name evidence="3" type="ORF">GCM10009411_32300</name>
</gene>
<proteinExistence type="predicted"/>
<dbReference type="Gene3D" id="3.40.50.300">
    <property type="entry name" value="P-loop containing nucleotide triphosphate hydrolases"/>
    <property type="match status" value="1"/>
</dbReference>
<dbReference type="CDD" id="cd01127">
    <property type="entry name" value="TrwB_TraG_TraD_VirD4"/>
    <property type="match status" value="1"/>
</dbReference>
<dbReference type="InterPro" id="IPR051162">
    <property type="entry name" value="T4SS_component"/>
</dbReference>
<dbReference type="InterPro" id="IPR027417">
    <property type="entry name" value="P-loop_NTPase"/>
</dbReference>
<comment type="caution">
    <text evidence="3">The sequence shown here is derived from an EMBL/GenBank/DDBJ whole genome shotgun (WGS) entry which is preliminary data.</text>
</comment>
<dbReference type="PANTHER" id="PTHR30121">
    <property type="entry name" value="UNCHARACTERIZED PROTEIN YJGR-RELATED"/>
    <property type="match status" value="1"/>
</dbReference>
<evidence type="ECO:0000256" key="1">
    <source>
        <dbReference type="SAM" id="MobiDB-lite"/>
    </source>
</evidence>
<dbReference type="SUPFAM" id="SSF52540">
    <property type="entry name" value="P-loop containing nucleoside triphosphate hydrolases"/>
    <property type="match status" value="1"/>
</dbReference>